<name>A0A0J9T6T1_PLAVI</name>
<evidence type="ECO:0000313" key="3">
    <source>
        <dbReference type="Proteomes" id="UP000053776"/>
    </source>
</evidence>
<evidence type="ECO:0000256" key="1">
    <source>
        <dbReference type="SAM" id="Phobius"/>
    </source>
</evidence>
<gene>
    <name evidence="2" type="ORF">PVMG_03207</name>
</gene>
<proteinExistence type="predicted"/>
<accession>A0A0J9T6T1</accession>
<evidence type="ECO:0000313" key="2">
    <source>
        <dbReference type="EMBL" id="KMZ90357.1"/>
    </source>
</evidence>
<sequence length="73" mass="7991">MKMMVKSIFPVIASGGLVIGLLINGFSTPVIIASGALYIAALSYVNRKNIKCVKMLIPFTRNISYKHKNAISY</sequence>
<dbReference type="AlphaFoldDB" id="A0A0J9T6T1"/>
<dbReference type="Proteomes" id="UP000053776">
    <property type="component" value="Unassembled WGS sequence"/>
</dbReference>
<feature type="transmembrane region" description="Helical" evidence="1">
    <location>
        <begin position="7"/>
        <end position="23"/>
    </location>
</feature>
<dbReference type="EMBL" id="KQ235107">
    <property type="protein sequence ID" value="KMZ90357.1"/>
    <property type="molecule type" value="Genomic_DNA"/>
</dbReference>
<organism evidence="2 3">
    <name type="scientific">Plasmodium vivax Mauritania I</name>
    <dbReference type="NCBI Taxonomy" id="1035515"/>
    <lineage>
        <taxon>Eukaryota</taxon>
        <taxon>Sar</taxon>
        <taxon>Alveolata</taxon>
        <taxon>Apicomplexa</taxon>
        <taxon>Aconoidasida</taxon>
        <taxon>Haemosporida</taxon>
        <taxon>Plasmodiidae</taxon>
        <taxon>Plasmodium</taxon>
        <taxon>Plasmodium (Plasmodium)</taxon>
    </lineage>
</organism>
<keyword evidence="1" id="KW-0472">Membrane</keyword>
<evidence type="ECO:0008006" key="4">
    <source>
        <dbReference type="Google" id="ProtNLM"/>
    </source>
</evidence>
<keyword evidence="1" id="KW-1133">Transmembrane helix</keyword>
<protein>
    <recommendedName>
        <fullName evidence="4">Pv-fam-d protein</fullName>
    </recommendedName>
</protein>
<feature type="transmembrane region" description="Helical" evidence="1">
    <location>
        <begin position="29"/>
        <end position="45"/>
    </location>
</feature>
<keyword evidence="1" id="KW-0812">Transmembrane</keyword>
<reference evidence="2 3" key="1">
    <citation type="submission" date="2011-08" db="EMBL/GenBank/DDBJ databases">
        <title>The Genome Sequence of Plasmodium vivax Mauritania I.</title>
        <authorList>
            <consortium name="The Broad Institute Genome Sequencing Platform"/>
            <consortium name="The Broad Institute Genome Sequencing Center for Infectious Disease"/>
            <person name="Neafsey D."/>
            <person name="Carlton J."/>
            <person name="Barnwell J."/>
            <person name="Collins W."/>
            <person name="Escalante A."/>
            <person name="Mullikin J."/>
            <person name="Saul A."/>
            <person name="Guigo R."/>
            <person name="Camara F."/>
            <person name="Young S.K."/>
            <person name="Zeng Q."/>
            <person name="Gargeya S."/>
            <person name="Fitzgerald M."/>
            <person name="Haas B."/>
            <person name="Abouelleil A."/>
            <person name="Alvarado L."/>
            <person name="Arachchi H.M."/>
            <person name="Berlin A."/>
            <person name="Brown A."/>
            <person name="Chapman S.B."/>
            <person name="Chen Z."/>
            <person name="Dunbar C."/>
            <person name="Freedman E."/>
            <person name="Gearin G."/>
            <person name="Gellesch M."/>
            <person name="Goldberg J."/>
            <person name="Griggs A."/>
            <person name="Gujja S."/>
            <person name="Heiman D."/>
            <person name="Howarth C."/>
            <person name="Larson L."/>
            <person name="Lui A."/>
            <person name="MacDonald P.J.P."/>
            <person name="Montmayeur A."/>
            <person name="Murphy C."/>
            <person name="Neiman D."/>
            <person name="Pearson M."/>
            <person name="Priest M."/>
            <person name="Roberts A."/>
            <person name="Saif S."/>
            <person name="Shea T."/>
            <person name="Shenoy N."/>
            <person name="Sisk P."/>
            <person name="Stolte C."/>
            <person name="Sykes S."/>
            <person name="Wortman J."/>
            <person name="Nusbaum C."/>
            <person name="Birren B."/>
        </authorList>
    </citation>
    <scope>NUCLEOTIDE SEQUENCE [LARGE SCALE GENOMIC DNA]</scope>
    <source>
        <strain evidence="2 3">Mauritania I</strain>
    </source>
</reference>